<feature type="region of interest" description="Disordered" evidence="1">
    <location>
        <begin position="443"/>
        <end position="465"/>
    </location>
</feature>
<feature type="region of interest" description="Disordered" evidence="1">
    <location>
        <begin position="53"/>
        <end position="77"/>
    </location>
</feature>
<name>K2MB49_TRYCR</name>
<organism evidence="2 3">
    <name type="scientific">Trypanosoma cruzi marinkellei</name>
    <dbReference type="NCBI Taxonomy" id="85056"/>
    <lineage>
        <taxon>Eukaryota</taxon>
        <taxon>Discoba</taxon>
        <taxon>Euglenozoa</taxon>
        <taxon>Kinetoplastea</taxon>
        <taxon>Metakinetoplastina</taxon>
        <taxon>Trypanosomatida</taxon>
        <taxon>Trypanosomatidae</taxon>
        <taxon>Trypanosoma</taxon>
        <taxon>Schizotrypanum</taxon>
    </lineage>
</organism>
<proteinExistence type="predicted"/>
<dbReference type="AlphaFoldDB" id="K2MB49"/>
<dbReference type="EMBL" id="AHKC01009856">
    <property type="protein sequence ID" value="EKF32388.1"/>
    <property type="molecule type" value="Genomic_DNA"/>
</dbReference>
<sequence length="482" mass="53698">MWNAVVDFVNTITDRMTGALLGTQARIIEFFLIWQYGKQVEGQRRMRLRHLRQQQQQPVARNFQGTDSPRTSHSDDGEVDHRQAVAGLALLGQRVPNLMGGYYRQKLQSVYGRPFTVLAEVKRRREQITENVWLYRLNVRTSPTTRSVAGTTESATASQSGPQMKNAHAQPSESDDIPLLVWLVMPWECEASVTLRFVFRLAYSLCCDALLVKVPMDNTSGPSETVKLLFDAMEAGKRKTHARRILIGGSDLAAMFVLLLLESRCPLLQVGAYAAADPEVARRAFCQGAILVDPFVGWEMPVPPRPTTAGRSSPRGNAGYFDSRDRPPPNAGDVLSAKDRFKQVVLSSSGGCIQQWFPSPITYEAPPIVVLVDEGGFWLQEQCDFNARVDRSGAEENDERVFFLPYTIERAAAGTLVSLSCQMEIERLCRMVEKFLGELIQRKEPSAASTSSGDGQQLRRDDGEVRPHLREGEATFLAGFVA</sequence>
<gene>
    <name evidence="2" type="ORF">MOQ_003755</name>
</gene>
<feature type="region of interest" description="Disordered" evidence="1">
    <location>
        <begin position="303"/>
        <end position="333"/>
    </location>
</feature>
<reference evidence="2 3" key="1">
    <citation type="journal article" date="2012" name="BMC Genomics">
        <title>Comparative genomic analysis of human infective Trypanosoma cruzi lineages with the bat-restricted subspecies T. cruzi marinkellei.</title>
        <authorList>
            <person name="Franzen O."/>
            <person name="Talavera-Lopez C."/>
            <person name="Ochaya S."/>
            <person name="Butler C.E."/>
            <person name="Messenger L.A."/>
            <person name="Lewis M.D."/>
            <person name="Llewellyn M.S."/>
            <person name="Marinkelle C.J."/>
            <person name="Tyler K.M."/>
            <person name="Miles M.A."/>
            <person name="Andersson B."/>
        </authorList>
    </citation>
    <scope>NUCLEOTIDE SEQUENCE [LARGE SCALE GENOMIC DNA]</scope>
    <source>
        <strain evidence="2 3">B7</strain>
    </source>
</reference>
<evidence type="ECO:0000313" key="3">
    <source>
        <dbReference type="Proteomes" id="UP000007350"/>
    </source>
</evidence>
<comment type="caution">
    <text evidence="2">The sequence shown here is derived from an EMBL/GenBank/DDBJ whole genome shotgun (WGS) entry which is preliminary data.</text>
</comment>
<feature type="region of interest" description="Disordered" evidence="1">
    <location>
        <begin position="145"/>
        <end position="171"/>
    </location>
</feature>
<accession>K2MB49</accession>
<feature type="compositionally biased region" description="Polar residues" evidence="1">
    <location>
        <begin position="145"/>
        <end position="163"/>
    </location>
</feature>
<evidence type="ECO:0000256" key="1">
    <source>
        <dbReference type="SAM" id="MobiDB-lite"/>
    </source>
</evidence>
<dbReference type="OrthoDB" id="251969at2759"/>
<dbReference type="Proteomes" id="UP000007350">
    <property type="component" value="Unassembled WGS sequence"/>
</dbReference>
<evidence type="ECO:0000313" key="2">
    <source>
        <dbReference type="EMBL" id="EKF32388.1"/>
    </source>
</evidence>
<protein>
    <submittedName>
        <fullName evidence="2">Uncharacterized protein</fullName>
    </submittedName>
</protein>
<keyword evidence="3" id="KW-1185">Reference proteome</keyword>